<organism evidence="2 3">
    <name type="scientific">Favolaschia claudopus</name>
    <dbReference type="NCBI Taxonomy" id="2862362"/>
    <lineage>
        <taxon>Eukaryota</taxon>
        <taxon>Fungi</taxon>
        <taxon>Dikarya</taxon>
        <taxon>Basidiomycota</taxon>
        <taxon>Agaricomycotina</taxon>
        <taxon>Agaricomycetes</taxon>
        <taxon>Agaricomycetidae</taxon>
        <taxon>Agaricales</taxon>
        <taxon>Marasmiineae</taxon>
        <taxon>Mycenaceae</taxon>
        <taxon>Favolaschia</taxon>
    </lineage>
</organism>
<protein>
    <recommendedName>
        <fullName evidence="4">F-box domain-containing protein</fullName>
    </recommendedName>
</protein>
<proteinExistence type="predicted"/>
<keyword evidence="3" id="KW-1185">Reference proteome</keyword>
<evidence type="ECO:0000313" key="2">
    <source>
        <dbReference type="EMBL" id="KAK7012799.1"/>
    </source>
</evidence>
<sequence length="593" mass="66525">MDSNPPPSPKKLKPPPGETPVVPSTISRDILDINDPPAEHNLPALREFITRASARRTSLDAKILALKAELDDLVKKGDTSGAEVGNQATPAFPPLRAVDVEPSPLKTELDELLNGRRDLDIQIGKHLGALSPLRRIPTELLSLIFEFAIDPGERPGAPLGEILMNMVPWELSNVCARWRRIALSQPNLWTFIGLTSHTRPPSSSTLRILEAQLARSQRMPLRIHFCPFREDRLTAAERKVFRLLSRHCDRWQDVNLTGPVSMYHGLEDRGSQFPLLRKLEIVIGKEEEYATEVEIGGDLFAHCPKLEEVSMNLGDWAYSIDACLDTSNLRRYFAYNSLQDHANILSSANNVVDCVMMLPWPLAWDMDHWHSGAKIQLPNLCRLAIDDAKLLDVLDVPALQELYCSHNSPELHAHLQNMHGLRKLYVGKPRSRVIIDFSSFLNAAQAIPCLCAYIPLACASMLFEFLGSATTLQASTHGVPSSMTSRSLVLFLGPLDLHDKFGLPIDEEQLLCAIESQWHHRQLHAFQMYAAKFIPTSNTLARLEALRSQGMDVQLERDSERLYAAKVVPSDFDTQDCHSPCYLCEEKPWIDLS</sequence>
<gene>
    <name evidence="2" type="ORF">R3P38DRAFT_3014489</name>
</gene>
<dbReference type="EMBL" id="JAWWNJ010000063">
    <property type="protein sequence ID" value="KAK7012799.1"/>
    <property type="molecule type" value="Genomic_DNA"/>
</dbReference>
<comment type="caution">
    <text evidence="2">The sequence shown here is derived from an EMBL/GenBank/DDBJ whole genome shotgun (WGS) entry which is preliminary data.</text>
</comment>
<evidence type="ECO:0000256" key="1">
    <source>
        <dbReference type="SAM" id="MobiDB-lite"/>
    </source>
</evidence>
<dbReference type="InterPro" id="IPR032675">
    <property type="entry name" value="LRR_dom_sf"/>
</dbReference>
<evidence type="ECO:0008006" key="4">
    <source>
        <dbReference type="Google" id="ProtNLM"/>
    </source>
</evidence>
<dbReference type="Proteomes" id="UP001362999">
    <property type="component" value="Unassembled WGS sequence"/>
</dbReference>
<dbReference type="Gene3D" id="3.80.10.10">
    <property type="entry name" value="Ribonuclease Inhibitor"/>
    <property type="match status" value="1"/>
</dbReference>
<reference evidence="2 3" key="1">
    <citation type="journal article" date="2024" name="J Genomics">
        <title>Draft genome sequencing and assembly of Favolaschia claudopus CIRM-BRFM 2984 isolated from oak limbs.</title>
        <authorList>
            <person name="Navarro D."/>
            <person name="Drula E."/>
            <person name="Chaduli D."/>
            <person name="Cazenave R."/>
            <person name="Ahrendt S."/>
            <person name="Wang J."/>
            <person name="Lipzen A."/>
            <person name="Daum C."/>
            <person name="Barry K."/>
            <person name="Grigoriev I.V."/>
            <person name="Favel A."/>
            <person name="Rosso M.N."/>
            <person name="Martin F."/>
        </authorList>
    </citation>
    <scope>NUCLEOTIDE SEQUENCE [LARGE SCALE GENOMIC DNA]</scope>
    <source>
        <strain evidence="2 3">CIRM-BRFM 2984</strain>
    </source>
</reference>
<accession>A0AAW0AIB8</accession>
<feature type="region of interest" description="Disordered" evidence="1">
    <location>
        <begin position="1"/>
        <end position="24"/>
    </location>
</feature>
<name>A0AAW0AIB8_9AGAR</name>
<feature type="compositionally biased region" description="Pro residues" evidence="1">
    <location>
        <begin position="1"/>
        <end position="18"/>
    </location>
</feature>
<dbReference type="AlphaFoldDB" id="A0AAW0AIB8"/>
<evidence type="ECO:0000313" key="3">
    <source>
        <dbReference type="Proteomes" id="UP001362999"/>
    </source>
</evidence>